<sequence>MVKPKRNPNSEELAYQPESVEDMQNALKEIFGPMFESMLKEEINTHLGYQSNKKRKNNWKQKERLRTKDC</sequence>
<dbReference type="EMBL" id="JAGIKX010000040">
    <property type="protein sequence ID" value="MBP2258875.1"/>
    <property type="molecule type" value="Genomic_DNA"/>
</dbReference>
<reference evidence="2 3" key="1">
    <citation type="submission" date="2021-03" db="EMBL/GenBank/DDBJ databases">
        <title>Genomic Encyclopedia of Type Strains, Phase IV (KMG-IV): sequencing the most valuable type-strain genomes for metagenomic binning, comparative biology and taxonomic classification.</title>
        <authorList>
            <person name="Goeker M."/>
        </authorList>
    </citation>
    <scope>NUCLEOTIDE SEQUENCE [LARGE SCALE GENOMIC DNA]</scope>
    <source>
        <strain evidence="2 3">DSM 25790</strain>
    </source>
</reference>
<evidence type="ECO:0008006" key="4">
    <source>
        <dbReference type="Google" id="ProtNLM"/>
    </source>
</evidence>
<accession>A0ABS4SD01</accession>
<dbReference type="Proteomes" id="UP001519294">
    <property type="component" value="Unassembled WGS sequence"/>
</dbReference>
<evidence type="ECO:0000313" key="3">
    <source>
        <dbReference type="Proteomes" id="UP001519294"/>
    </source>
</evidence>
<evidence type="ECO:0000256" key="1">
    <source>
        <dbReference type="SAM" id="MobiDB-lite"/>
    </source>
</evidence>
<evidence type="ECO:0000313" key="2">
    <source>
        <dbReference type="EMBL" id="MBP2258875.1"/>
    </source>
</evidence>
<proteinExistence type="predicted"/>
<keyword evidence="3" id="KW-1185">Reference proteome</keyword>
<feature type="compositionally biased region" description="Basic and acidic residues" evidence="1">
    <location>
        <begin position="60"/>
        <end position="70"/>
    </location>
</feature>
<organism evidence="2 3">
    <name type="scientific">Virgibacillus alimentarius</name>
    <dbReference type="NCBI Taxonomy" id="698769"/>
    <lineage>
        <taxon>Bacteria</taxon>
        <taxon>Bacillati</taxon>
        <taxon>Bacillota</taxon>
        <taxon>Bacilli</taxon>
        <taxon>Bacillales</taxon>
        <taxon>Bacillaceae</taxon>
        <taxon>Virgibacillus</taxon>
    </lineage>
</organism>
<feature type="region of interest" description="Disordered" evidence="1">
    <location>
        <begin position="48"/>
        <end position="70"/>
    </location>
</feature>
<name>A0ABS4SD01_9BACI</name>
<protein>
    <recommendedName>
        <fullName evidence="4">Transposase</fullName>
    </recommendedName>
</protein>
<comment type="caution">
    <text evidence="2">The sequence shown here is derived from an EMBL/GenBank/DDBJ whole genome shotgun (WGS) entry which is preliminary data.</text>
</comment>
<gene>
    <name evidence="2" type="ORF">J2Z81_002863</name>
</gene>